<reference evidence="3" key="1">
    <citation type="submission" date="2020-07" db="EMBL/GenBank/DDBJ databases">
        <title>Huge and variable diversity of episymbiotic CPR bacteria and DPANN archaea in groundwater ecosystems.</title>
        <authorList>
            <person name="He C.Y."/>
            <person name="Keren R."/>
            <person name="Whittaker M."/>
            <person name="Farag I.F."/>
            <person name="Doudna J."/>
            <person name="Cate J.H.D."/>
            <person name="Banfield J.F."/>
        </authorList>
    </citation>
    <scope>NUCLEOTIDE SEQUENCE</scope>
    <source>
        <strain evidence="3">NC_groundwater_1664_Pr3_B-0.1um_52_9</strain>
    </source>
</reference>
<organism evidence="3 4">
    <name type="scientific">Desulfomonile tiedjei</name>
    <dbReference type="NCBI Taxonomy" id="2358"/>
    <lineage>
        <taxon>Bacteria</taxon>
        <taxon>Pseudomonadati</taxon>
        <taxon>Thermodesulfobacteriota</taxon>
        <taxon>Desulfomonilia</taxon>
        <taxon>Desulfomonilales</taxon>
        <taxon>Desulfomonilaceae</taxon>
        <taxon>Desulfomonile</taxon>
    </lineage>
</organism>
<feature type="transmembrane region" description="Helical" evidence="1">
    <location>
        <begin position="36"/>
        <end position="55"/>
    </location>
</feature>
<feature type="transmembrane region" description="Helical" evidence="1">
    <location>
        <begin position="149"/>
        <end position="168"/>
    </location>
</feature>
<name>A0A9D6V4L9_9BACT</name>
<protein>
    <submittedName>
        <fullName evidence="3">PH domain-containing protein</fullName>
    </submittedName>
</protein>
<evidence type="ECO:0000259" key="2">
    <source>
        <dbReference type="Pfam" id="PF10756"/>
    </source>
</evidence>
<comment type="caution">
    <text evidence="3">The sequence shown here is derived from an EMBL/GenBank/DDBJ whole genome shotgun (WGS) entry which is preliminary data.</text>
</comment>
<dbReference type="AlphaFoldDB" id="A0A9D6V4L9"/>
<keyword evidence="1" id="KW-0472">Membrane</keyword>
<proteinExistence type="predicted"/>
<evidence type="ECO:0000256" key="1">
    <source>
        <dbReference type="SAM" id="Phobius"/>
    </source>
</evidence>
<evidence type="ECO:0000313" key="4">
    <source>
        <dbReference type="Proteomes" id="UP000807825"/>
    </source>
</evidence>
<feature type="domain" description="Low molecular weight protein antigen 6 PH" evidence="2">
    <location>
        <begin position="57"/>
        <end position="106"/>
    </location>
</feature>
<accession>A0A9D6V4L9</accession>
<sequence>MEMRPYRVDPRMVPPVVLAIVFGAILLILEGPTKRGFLLFFLLSPFFYLAAEILARRIVIDSQGVTISKFLRSTCVQWSEITSVDAVKSGSKLFLILNTDQHRPVLITNTIRPFNEVAQRILENIPQDKISSGVRELVSEVPPKFGPLVQAWIICLVLLGVIIGKLMGYGN</sequence>
<dbReference type="EMBL" id="JACRDE010000358">
    <property type="protein sequence ID" value="MBI5250540.1"/>
    <property type="molecule type" value="Genomic_DNA"/>
</dbReference>
<feature type="transmembrane region" description="Helical" evidence="1">
    <location>
        <begin position="12"/>
        <end position="29"/>
    </location>
</feature>
<evidence type="ECO:0000313" key="3">
    <source>
        <dbReference type="EMBL" id="MBI5250540.1"/>
    </source>
</evidence>
<dbReference type="Proteomes" id="UP000807825">
    <property type="component" value="Unassembled WGS sequence"/>
</dbReference>
<keyword evidence="1" id="KW-0812">Transmembrane</keyword>
<dbReference type="Pfam" id="PF10756">
    <property type="entry name" value="bPH_6"/>
    <property type="match status" value="1"/>
</dbReference>
<keyword evidence="1" id="KW-1133">Transmembrane helix</keyword>
<dbReference type="InterPro" id="IPR019692">
    <property type="entry name" value="CFP-6_PH"/>
</dbReference>
<gene>
    <name evidence="3" type="ORF">HY912_13690</name>
</gene>